<name>A0A251U7F0_HELAN</name>
<evidence type="ECO:0000313" key="2">
    <source>
        <dbReference type="EMBL" id="OTG18231.1"/>
    </source>
</evidence>
<organism evidence="2 3">
    <name type="scientific">Helianthus annuus</name>
    <name type="common">Common sunflower</name>
    <dbReference type="NCBI Taxonomy" id="4232"/>
    <lineage>
        <taxon>Eukaryota</taxon>
        <taxon>Viridiplantae</taxon>
        <taxon>Streptophyta</taxon>
        <taxon>Embryophyta</taxon>
        <taxon>Tracheophyta</taxon>
        <taxon>Spermatophyta</taxon>
        <taxon>Magnoliopsida</taxon>
        <taxon>eudicotyledons</taxon>
        <taxon>Gunneridae</taxon>
        <taxon>Pentapetalae</taxon>
        <taxon>asterids</taxon>
        <taxon>campanulids</taxon>
        <taxon>Asterales</taxon>
        <taxon>Asteraceae</taxon>
        <taxon>Asteroideae</taxon>
        <taxon>Heliantheae alliance</taxon>
        <taxon>Heliantheae</taxon>
        <taxon>Helianthus</taxon>
    </lineage>
</organism>
<reference evidence="1 3" key="1">
    <citation type="journal article" date="2017" name="Nature">
        <title>The sunflower genome provides insights into oil metabolism, flowering and Asterid evolution.</title>
        <authorList>
            <person name="Badouin H."/>
            <person name="Gouzy J."/>
            <person name="Grassa C.J."/>
            <person name="Murat F."/>
            <person name="Staton S.E."/>
            <person name="Cottret L."/>
            <person name="Lelandais-Briere C."/>
            <person name="Owens G.L."/>
            <person name="Carrere S."/>
            <person name="Mayjonade B."/>
            <person name="Legrand L."/>
            <person name="Gill N."/>
            <person name="Kane N.C."/>
            <person name="Bowers J.E."/>
            <person name="Hubner S."/>
            <person name="Bellec A."/>
            <person name="Berard A."/>
            <person name="Berges H."/>
            <person name="Blanchet N."/>
            <person name="Boniface M.C."/>
            <person name="Brunel D."/>
            <person name="Catrice O."/>
            <person name="Chaidir N."/>
            <person name="Claudel C."/>
            <person name="Donnadieu C."/>
            <person name="Faraut T."/>
            <person name="Fievet G."/>
            <person name="Helmstetter N."/>
            <person name="King M."/>
            <person name="Knapp S.J."/>
            <person name="Lai Z."/>
            <person name="Le Paslier M.C."/>
            <person name="Lippi Y."/>
            <person name="Lorenzon L."/>
            <person name="Mandel J.R."/>
            <person name="Marage G."/>
            <person name="Marchand G."/>
            <person name="Marquand E."/>
            <person name="Bret-Mestries E."/>
            <person name="Morien E."/>
            <person name="Nambeesan S."/>
            <person name="Nguyen T."/>
            <person name="Pegot-Espagnet P."/>
            <person name="Pouilly N."/>
            <person name="Raftis F."/>
            <person name="Sallet E."/>
            <person name="Schiex T."/>
            <person name="Thomas J."/>
            <person name="Vandecasteele C."/>
            <person name="Vares D."/>
            <person name="Vear F."/>
            <person name="Vautrin S."/>
            <person name="Crespi M."/>
            <person name="Mangin B."/>
            <person name="Burke J.M."/>
            <person name="Salse J."/>
            <person name="Munos S."/>
            <person name="Vincourt P."/>
            <person name="Rieseberg L.H."/>
            <person name="Langlade N.B."/>
        </authorList>
    </citation>
    <scope>NUCLEOTIDE SEQUENCE [LARGE SCALE GENOMIC DNA]</scope>
    <source>
        <strain evidence="3">cv. SF193</strain>
        <tissue evidence="1">Leaves</tissue>
    </source>
</reference>
<evidence type="ECO:0000313" key="3">
    <source>
        <dbReference type="Proteomes" id="UP000215914"/>
    </source>
</evidence>
<proteinExistence type="predicted"/>
<dbReference type="EMBL" id="MNCJ02000331">
    <property type="protein sequence ID" value="KAF5759900.1"/>
    <property type="molecule type" value="Genomic_DNA"/>
</dbReference>
<dbReference type="EMBL" id="CM007897">
    <property type="protein sequence ID" value="OTG18231.1"/>
    <property type="molecule type" value="Genomic_DNA"/>
</dbReference>
<gene>
    <name evidence="2" type="ORF">HannXRQ_Chr08g0220841</name>
    <name evidence="1" type="ORF">HanXRQr2_Chr16g0746991</name>
</gene>
<reference evidence="1" key="3">
    <citation type="submission" date="2020-06" db="EMBL/GenBank/DDBJ databases">
        <title>Helianthus annuus Genome sequencing and assembly Release 2.</title>
        <authorList>
            <person name="Gouzy J."/>
            <person name="Langlade N."/>
            <person name="Munos S."/>
        </authorList>
    </citation>
    <scope>NUCLEOTIDE SEQUENCE</scope>
    <source>
        <tissue evidence="1">Leaves</tissue>
    </source>
</reference>
<keyword evidence="3" id="KW-1185">Reference proteome</keyword>
<dbReference type="InParanoid" id="A0A251U7F0"/>
<accession>A0A251U7F0</accession>
<reference evidence="2" key="2">
    <citation type="submission" date="2017-02" db="EMBL/GenBank/DDBJ databases">
        <title>Sunflower complete genome.</title>
        <authorList>
            <person name="Langlade N."/>
            <person name="Munos S."/>
        </authorList>
    </citation>
    <scope>NUCLEOTIDE SEQUENCE [LARGE SCALE GENOMIC DNA]</scope>
    <source>
        <tissue evidence="2">Leaves</tissue>
    </source>
</reference>
<evidence type="ECO:0000313" key="1">
    <source>
        <dbReference type="EMBL" id="KAF5759900.1"/>
    </source>
</evidence>
<dbReference type="Proteomes" id="UP000215914">
    <property type="component" value="Chromosome 8"/>
</dbReference>
<protein>
    <submittedName>
        <fullName evidence="2">Uncharacterized protein</fullName>
    </submittedName>
</protein>
<dbReference type="Gramene" id="mRNA:HanXRQr2_Chr16g0746991">
    <property type="protein sequence ID" value="mRNA:HanXRQr2_Chr16g0746991"/>
    <property type="gene ID" value="HanXRQr2_Chr16g0746991"/>
</dbReference>
<sequence length="67" mass="7600">MAVEEDPTVAMGVSRKVMTMSVLELRLFPVTEGYIISQLGFLNKNNTLLLHDSGPVTHTHFRCTEHW</sequence>
<dbReference type="AlphaFoldDB" id="A0A251U7F0"/>